<evidence type="ECO:0000256" key="1">
    <source>
        <dbReference type="ARBA" id="ARBA00001974"/>
    </source>
</evidence>
<dbReference type="Pfam" id="PF00111">
    <property type="entry name" value="Fer2"/>
    <property type="match status" value="1"/>
</dbReference>
<keyword evidence="2" id="KW-0408">Iron</keyword>
<dbReference type="PRINTS" id="PR00371">
    <property type="entry name" value="FPNCR"/>
</dbReference>
<dbReference type="InterPro" id="IPR017927">
    <property type="entry name" value="FAD-bd_FR_type"/>
</dbReference>
<evidence type="ECO:0000256" key="3">
    <source>
        <dbReference type="ARBA" id="ARBA00034078"/>
    </source>
</evidence>
<dbReference type="InterPro" id="IPR039261">
    <property type="entry name" value="FNR_nucleotide-bd"/>
</dbReference>
<comment type="cofactor">
    <cofactor evidence="1">
        <name>FAD</name>
        <dbReference type="ChEBI" id="CHEBI:57692"/>
    </cofactor>
</comment>
<dbReference type="PRINTS" id="PR00410">
    <property type="entry name" value="PHEHYDRXLASE"/>
</dbReference>
<dbReference type="GO" id="GO:0051537">
    <property type="term" value="F:2 iron, 2 sulfur cluster binding"/>
    <property type="evidence" value="ECO:0007669"/>
    <property type="project" value="UniProtKB-KW"/>
</dbReference>
<dbReference type="PROSITE" id="PS00197">
    <property type="entry name" value="2FE2S_FER_1"/>
    <property type="match status" value="1"/>
</dbReference>
<dbReference type="Gene3D" id="3.10.20.30">
    <property type="match status" value="1"/>
</dbReference>
<dbReference type="AlphaFoldDB" id="A0A1A8Y1U9"/>
<dbReference type="Gene3D" id="3.40.50.80">
    <property type="entry name" value="Nucleotide-binding domain of ferredoxin-NADP reductase (FNR) module"/>
    <property type="match status" value="1"/>
</dbReference>
<dbReference type="InterPro" id="IPR036010">
    <property type="entry name" value="2Fe-2S_ferredoxin-like_sf"/>
</dbReference>
<dbReference type="InterPro" id="IPR001433">
    <property type="entry name" value="OxRdtase_FAD/NAD-bd"/>
</dbReference>
<dbReference type="SUPFAM" id="SSF52343">
    <property type="entry name" value="Ferredoxin reductase-like, C-terminal NADP-linked domain"/>
    <property type="match status" value="1"/>
</dbReference>
<keyword evidence="7" id="KW-1185">Reference proteome</keyword>
<feature type="domain" description="2Fe-2S ferredoxin-type" evidence="4">
    <location>
        <begin position="3"/>
        <end position="96"/>
    </location>
</feature>
<feature type="domain" description="FAD-binding FR-type" evidence="5">
    <location>
        <begin position="103"/>
        <end position="203"/>
    </location>
</feature>
<evidence type="ECO:0000259" key="5">
    <source>
        <dbReference type="PROSITE" id="PS51384"/>
    </source>
</evidence>
<dbReference type="InterPro" id="IPR001709">
    <property type="entry name" value="Flavoprot_Pyr_Nucl_cyt_Rdtase"/>
</dbReference>
<dbReference type="InterPro" id="IPR012675">
    <property type="entry name" value="Beta-grasp_dom_sf"/>
</dbReference>
<dbReference type="InterPro" id="IPR050415">
    <property type="entry name" value="MRET"/>
</dbReference>
<comment type="cofactor">
    <cofactor evidence="3">
        <name>[2Fe-2S] cluster</name>
        <dbReference type="ChEBI" id="CHEBI:190135"/>
    </cofactor>
</comment>
<dbReference type="Proteomes" id="UP000199600">
    <property type="component" value="Unassembled WGS sequence"/>
</dbReference>
<dbReference type="InterPro" id="IPR001041">
    <property type="entry name" value="2Fe-2S_ferredoxin-type"/>
</dbReference>
<dbReference type="Pfam" id="PF00970">
    <property type="entry name" value="FAD_binding_6"/>
    <property type="match status" value="1"/>
</dbReference>
<accession>A0A1A8Y1U9</accession>
<keyword evidence="2" id="KW-0411">Iron-sulfur</keyword>
<dbReference type="CDD" id="cd00207">
    <property type="entry name" value="fer2"/>
    <property type="match status" value="1"/>
</dbReference>
<dbReference type="PANTHER" id="PTHR47354">
    <property type="entry name" value="NADH OXIDOREDUCTASE HCR"/>
    <property type="match status" value="1"/>
</dbReference>
<keyword evidence="2" id="KW-0479">Metal-binding</keyword>
<protein>
    <submittedName>
        <fullName evidence="6">Oxidoreductase FAD/NAD(P)-binding domain protein</fullName>
    </submittedName>
</protein>
<dbReference type="PROSITE" id="PS51085">
    <property type="entry name" value="2FE2S_FER_2"/>
    <property type="match status" value="1"/>
</dbReference>
<dbReference type="CDD" id="cd06189">
    <property type="entry name" value="flavin_oxioreductase"/>
    <property type="match status" value="1"/>
</dbReference>
<dbReference type="PANTHER" id="PTHR47354:SF5">
    <property type="entry name" value="PROTEIN RFBI"/>
    <property type="match status" value="1"/>
</dbReference>
<evidence type="ECO:0000256" key="2">
    <source>
        <dbReference type="ARBA" id="ARBA00022714"/>
    </source>
</evidence>
<gene>
    <name evidence="6" type="ORF">PROAA_810009</name>
</gene>
<dbReference type="InterPro" id="IPR008333">
    <property type="entry name" value="Cbr1-like_FAD-bd_dom"/>
</dbReference>
<proteinExistence type="predicted"/>
<dbReference type="PROSITE" id="PS51384">
    <property type="entry name" value="FAD_FR"/>
    <property type="match status" value="1"/>
</dbReference>
<evidence type="ECO:0000259" key="4">
    <source>
        <dbReference type="PROSITE" id="PS51085"/>
    </source>
</evidence>
<name>A0A1A8Y1U9_9RHOO</name>
<reference evidence="6 7" key="1">
    <citation type="submission" date="2016-06" db="EMBL/GenBank/DDBJ databases">
        <authorList>
            <person name="Kjaerup R.B."/>
            <person name="Dalgaard T.S."/>
            <person name="Juul-Madsen H.R."/>
        </authorList>
    </citation>
    <scope>NUCLEOTIDE SEQUENCE [LARGE SCALE GENOMIC DNA]</scope>
    <source>
        <strain evidence="6">2</strain>
    </source>
</reference>
<keyword evidence="2" id="KW-0001">2Fe-2S</keyword>
<dbReference type="InterPro" id="IPR017938">
    <property type="entry name" value="Riboflavin_synthase-like_b-brl"/>
</dbReference>
<dbReference type="Gene3D" id="2.40.30.10">
    <property type="entry name" value="Translation factors"/>
    <property type="match status" value="1"/>
</dbReference>
<dbReference type="Pfam" id="PF00175">
    <property type="entry name" value="NAD_binding_1"/>
    <property type="match status" value="1"/>
</dbReference>
<dbReference type="SUPFAM" id="SSF54292">
    <property type="entry name" value="2Fe-2S ferredoxin-like"/>
    <property type="match status" value="1"/>
</dbReference>
<evidence type="ECO:0000313" key="7">
    <source>
        <dbReference type="Proteomes" id="UP000199600"/>
    </source>
</evidence>
<dbReference type="SUPFAM" id="SSF63380">
    <property type="entry name" value="Riboflavin synthase domain-like"/>
    <property type="match status" value="1"/>
</dbReference>
<dbReference type="RefSeq" id="WP_186412515.1">
    <property type="nucleotide sequence ID" value="NZ_FLQY01000386.1"/>
</dbReference>
<dbReference type="GO" id="GO:0016491">
    <property type="term" value="F:oxidoreductase activity"/>
    <property type="evidence" value="ECO:0007669"/>
    <property type="project" value="InterPro"/>
</dbReference>
<evidence type="ECO:0000313" key="6">
    <source>
        <dbReference type="EMBL" id="SBT10967.1"/>
    </source>
</evidence>
<organism evidence="6 7">
    <name type="scientific">Candidatus Propionivibrio aalborgensis</name>
    <dbReference type="NCBI Taxonomy" id="1860101"/>
    <lineage>
        <taxon>Bacteria</taxon>
        <taxon>Pseudomonadati</taxon>
        <taxon>Pseudomonadota</taxon>
        <taxon>Betaproteobacteria</taxon>
        <taxon>Rhodocyclales</taxon>
        <taxon>Rhodocyclaceae</taxon>
        <taxon>Propionivibrio</taxon>
    </lineage>
</organism>
<sequence length="357" mass="39276">MGFLVSVQPGLHSQHEFEAEADETILDAALRQGLLMPYGCRDGICGTCRGRVLSGIVDHGKAPIDTLSETDRRAGFALFCCAKAQSDLAIESREIRSAQEIPVRTLPARVQKLTLAAPDVMIVELKLPASDRLQFFAGQYIEILLKGGRRRAFSLANAPHDDGCLQLHIRHVPGGQFTDHVFNAMKERDILRINGPHGSFYLREDSAKPMLLVAAGTGFAPIKAIVEHAIAEKTTRPMAIYWGGRERADLYLMLLPEQWARQPGIRFVPVLSDTPQCEKWCGRIGFVHAAAMQDFPDLSGHQVYVCGSPEMVAAARRDFVGKCNLPENEFFADSFEFANDDVSAITDLAKNPSNISG</sequence>
<dbReference type="EMBL" id="FLQY01000386">
    <property type="protein sequence ID" value="SBT10967.1"/>
    <property type="molecule type" value="Genomic_DNA"/>
</dbReference>
<dbReference type="InterPro" id="IPR006058">
    <property type="entry name" value="2Fe2S_fd_BS"/>
</dbReference>